<dbReference type="HOGENOM" id="CLU_005070_4_0_10"/>
<dbReference type="GO" id="GO:0005737">
    <property type="term" value="C:cytoplasm"/>
    <property type="evidence" value="ECO:0007669"/>
    <property type="project" value="UniProtKB-SubCell"/>
</dbReference>
<organism evidence="13 14">
    <name type="scientific">Pseudopedobacter saltans (strain ATCC 51119 / DSM 12145 / JCM 21818 / CCUG 39354 / LMG 10337 / NBRC 100064 / NCIMB 13643)</name>
    <name type="common">Pedobacter saltans</name>
    <dbReference type="NCBI Taxonomy" id="762903"/>
    <lineage>
        <taxon>Bacteria</taxon>
        <taxon>Pseudomonadati</taxon>
        <taxon>Bacteroidota</taxon>
        <taxon>Sphingobacteriia</taxon>
        <taxon>Sphingobacteriales</taxon>
        <taxon>Sphingobacteriaceae</taxon>
        <taxon>Pseudopedobacter</taxon>
    </lineage>
</organism>
<dbReference type="InterPro" id="IPR050130">
    <property type="entry name" value="ClpA_ClpB"/>
</dbReference>
<comment type="function">
    <text evidence="11">Part of a stress-induced multi-chaperone system, it is involved in the recovery of the cell from heat-induced damage, in cooperation with DnaK, DnaJ and GrpE.</text>
</comment>
<dbReference type="PROSITE" id="PS51903">
    <property type="entry name" value="CLP_R"/>
    <property type="match status" value="1"/>
</dbReference>
<dbReference type="AlphaFoldDB" id="F0SED3"/>
<evidence type="ECO:0000313" key="13">
    <source>
        <dbReference type="EMBL" id="ADY50798.1"/>
    </source>
</evidence>
<evidence type="ECO:0000259" key="12">
    <source>
        <dbReference type="PROSITE" id="PS51903"/>
    </source>
</evidence>
<dbReference type="FunFam" id="3.40.50.300:FF:000010">
    <property type="entry name" value="Chaperone clpB 1, putative"/>
    <property type="match status" value="1"/>
</dbReference>
<keyword evidence="7 10" id="KW-0143">Chaperone</keyword>
<keyword evidence="3 9" id="KW-0677">Repeat</keyword>
<evidence type="ECO:0000313" key="14">
    <source>
        <dbReference type="Proteomes" id="UP000000310"/>
    </source>
</evidence>
<dbReference type="SUPFAM" id="SSF81923">
    <property type="entry name" value="Double Clp-N motif"/>
    <property type="match status" value="1"/>
</dbReference>
<evidence type="ECO:0000256" key="3">
    <source>
        <dbReference type="ARBA" id="ARBA00022737"/>
    </source>
</evidence>
<dbReference type="SUPFAM" id="SSF52540">
    <property type="entry name" value="P-loop containing nucleoside triphosphate hydrolases"/>
    <property type="match status" value="2"/>
</dbReference>
<keyword evidence="14" id="KW-1185">Reference proteome</keyword>
<evidence type="ECO:0000256" key="1">
    <source>
        <dbReference type="ARBA" id="ARBA00008675"/>
    </source>
</evidence>
<dbReference type="InterPro" id="IPR001270">
    <property type="entry name" value="ClpA/B"/>
</dbReference>
<evidence type="ECO:0000256" key="11">
    <source>
        <dbReference type="RuleBase" id="RU362034"/>
    </source>
</evidence>
<proteinExistence type="inferred from homology"/>
<dbReference type="InterPro" id="IPR027417">
    <property type="entry name" value="P-loop_NTPase"/>
</dbReference>
<dbReference type="SMART" id="SM00382">
    <property type="entry name" value="AAA"/>
    <property type="match status" value="2"/>
</dbReference>
<dbReference type="Gene3D" id="1.10.8.60">
    <property type="match status" value="1"/>
</dbReference>
<sequence length="865" mass="97357">MNFNNFTIKAQEAIQKASEIATGFQQQAIENAHLLKALLSVDENVVGYLLKKLNVNINRLNQSLDETIASYPKVSGSNVYLSSTANSTLIKAQSYLKEFKDEFVSVEHILLAILASNDKASTFLKDQGVNEKDLKKAIKDLRGDSKVTDQNAEATYNALNKYARNLNEYAESGKLDPVIGRDEEIRRVIQILSRRTKNNPILIGEPGVGKTAIAEGIAHRIIKGDVPENLKSKTVYSLDMGALVAGAKYKGEFEERLKAVVKEVTDSDGEIILFIDEIHTLVGAGGGEGAMDAANILKPALARGELRSIGATTLNEYQKYLEKDKALERRFQKVMVDEPDTQDAISILRGLKERYETHHKVRIKDEAIIAAVELSQRYISDRFLPDKAIDLMDEAASKLRLEMDSVPEAVDELDRKIMQLEIEREAIKRENDEKKVKDLSKEISDLAAERDEYKAKWQSEKDLVDKINSNIENIENLKLEAEQAERAGDYGKVAEIRYGRIKEAQDNVEKLKEELSNKTSDSRMLKEEVTAEDIAGVVGRWTGIPVTKLVASERDKLLHLEEELHKRVAGQDEAIEAISDAIRRSRAGLSDQKKPIGSFIFLGTTGVGKTELAKALAEFLFNDEQSMIRIDMSEYQERHAVSRLIGAPPGYVGYDEGGQLTEAVRRKPYSVILLDEIEKAHPDVFNILLQVLDDGRLTDNKGRVVNFKNTIIIMTSNIGAHLIQDNFKNLDESNHEEVIAKTKNELFELLKQTIRPEFLNRIDELIMFTPLNRNEIRNIVDLQFQGVKHTLAEMGIDLDASEEALDWLAQLGYDPQFGARPLKRVIQKRILNELSKQILSGKIDKDSKIKLDVFDNQFVFLNAEK</sequence>
<dbReference type="CDD" id="cd19499">
    <property type="entry name" value="RecA-like_ClpB_Hsp104-like"/>
    <property type="match status" value="1"/>
</dbReference>
<dbReference type="PANTHER" id="PTHR11638">
    <property type="entry name" value="ATP-DEPENDENT CLP PROTEASE"/>
    <property type="match status" value="1"/>
</dbReference>
<evidence type="ECO:0000256" key="8">
    <source>
        <dbReference type="ARBA" id="ARBA00026057"/>
    </source>
</evidence>
<dbReference type="InterPro" id="IPR018368">
    <property type="entry name" value="ClpA/B_CS1"/>
</dbReference>
<keyword evidence="11" id="KW-0346">Stress response</keyword>
<dbReference type="STRING" id="762903.Pedsa_0212"/>
<dbReference type="PROSITE" id="PS00871">
    <property type="entry name" value="CLPAB_2"/>
    <property type="match status" value="1"/>
</dbReference>
<comment type="subunit">
    <text evidence="8">Homohexamer. The oligomerization is ATP-dependent.</text>
</comment>
<dbReference type="RefSeq" id="WP_013631301.1">
    <property type="nucleotide sequence ID" value="NC_015177.1"/>
</dbReference>
<dbReference type="Pfam" id="PF02861">
    <property type="entry name" value="Clp_N"/>
    <property type="match status" value="1"/>
</dbReference>
<keyword evidence="4 10" id="KW-0547">Nucleotide-binding</keyword>
<gene>
    <name evidence="11" type="primary">clpB</name>
    <name evidence="13" type="ordered locus">Pedsa_0212</name>
</gene>
<dbReference type="InterPro" id="IPR003593">
    <property type="entry name" value="AAA+_ATPase"/>
</dbReference>
<evidence type="ECO:0000256" key="10">
    <source>
        <dbReference type="RuleBase" id="RU004432"/>
    </source>
</evidence>
<dbReference type="Proteomes" id="UP000000310">
    <property type="component" value="Chromosome"/>
</dbReference>
<dbReference type="FunFam" id="3.40.50.300:FF:000120">
    <property type="entry name" value="ATP-dependent chaperone ClpB"/>
    <property type="match status" value="1"/>
</dbReference>
<name>F0SED3_PSESL</name>
<evidence type="ECO:0000256" key="4">
    <source>
        <dbReference type="ARBA" id="ARBA00022741"/>
    </source>
</evidence>
<dbReference type="Pfam" id="PF17871">
    <property type="entry name" value="AAA_lid_9"/>
    <property type="match status" value="1"/>
</dbReference>
<reference evidence="14" key="2">
    <citation type="submission" date="2011-02" db="EMBL/GenBank/DDBJ databases">
        <title>The complete genome of Pedobacter saltans DSM 12145.</title>
        <authorList>
            <consortium name="US DOE Joint Genome Institute (JGI-PGF)"/>
            <person name="Lucas S."/>
            <person name="Copeland A."/>
            <person name="Lapidus A."/>
            <person name="Bruce D."/>
            <person name="Goodwin L."/>
            <person name="Pitluck S."/>
            <person name="Kyrpides N."/>
            <person name="Mavromatis K."/>
            <person name="Pagani I."/>
            <person name="Ivanova N."/>
            <person name="Ovchinnikova G."/>
            <person name="Lu M."/>
            <person name="Detter J.C."/>
            <person name="Han C."/>
            <person name="Land M."/>
            <person name="Hauser L."/>
            <person name="Markowitz V."/>
            <person name="Cheng J.-F."/>
            <person name="Hugenholtz P."/>
            <person name="Woyke T."/>
            <person name="Wu D."/>
            <person name="Tindall B."/>
            <person name="Pomrenke H.G."/>
            <person name="Brambilla E."/>
            <person name="Klenk H.-P."/>
            <person name="Eisen J.A."/>
        </authorList>
    </citation>
    <scope>NUCLEOTIDE SEQUENCE [LARGE SCALE GENOMIC DNA]</scope>
    <source>
        <strain evidence="14">ATCC 51119 / DSM 12145 / JCM 21818 / LMG 10337 / NBRC 100064 / NCIMB 13643</strain>
    </source>
</reference>
<dbReference type="InterPro" id="IPR041546">
    <property type="entry name" value="ClpA/ClpB_AAA_lid"/>
</dbReference>
<dbReference type="GO" id="GO:0034605">
    <property type="term" value="P:cellular response to heat"/>
    <property type="evidence" value="ECO:0007669"/>
    <property type="project" value="TreeGrafter"/>
</dbReference>
<comment type="subcellular location">
    <subcellularLocation>
        <location evidence="11">Cytoplasm</location>
    </subcellularLocation>
</comment>
<dbReference type="Pfam" id="PF10431">
    <property type="entry name" value="ClpB_D2-small"/>
    <property type="match status" value="1"/>
</dbReference>
<dbReference type="Gene3D" id="1.10.1780.10">
    <property type="entry name" value="Clp, N-terminal domain"/>
    <property type="match status" value="1"/>
</dbReference>
<evidence type="ECO:0000256" key="6">
    <source>
        <dbReference type="ARBA" id="ARBA00023054"/>
    </source>
</evidence>
<protein>
    <recommendedName>
        <fullName evidence="2 11">Chaperone protein ClpB</fullName>
    </recommendedName>
</protein>
<keyword evidence="11" id="KW-0963">Cytoplasm</keyword>
<dbReference type="PRINTS" id="PR00300">
    <property type="entry name" value="CLPPROTEASEA"/>
</dbReference>
<dbReference type="Gene3D" id="3.40.50.300">
    <property type="entry name" value="P-loop containing nucleotide triphosphate hydrolases"/>
    <property type="match status" value="3"/>
</dbReference>
<dbReference type="KEGG" id="psn:Pedsa_0212"/>
<keyword evidence="5 10" id="KW-0067">ATP-binding</keyword>
<keyword evidence="6 11" id="KW-0175">Coiled coil</keyword>
<dbReference type="InterPro" id="IPR036628">
    <property type="entry name" value="Clp_N_dom_sf"/>
</dbReference>
<comment type="similarity">
    <text evidence="1 10">Belongs to the ClpA/ClpB family.</text>
</comment>
<dbReference type="NCBIfam" id="TIGR03346">
    <property type="entry name" value="chaperone_ClpB"/>
    <property type="match status" value="1"/>
</dbReference>
<dbReference type="CDD" id="cd00009">
    <property type="entry name" value="AAA"/>
    <property type="match status" value="1"/>
</dbReference>
<dbReference type="InterPro" id="IPR028299">
    <property type="entry name" value="ClpA/B_CS2"/>
</dbReference>
<dbReference type="PANTHER" id="PTHR11638:SF18">
    <property type="entry name" value="HEAT SHOCK PROTEIN 104"/>
    <property type="match status" value="1"/>
</dbReference>
<evidence type="ECO:0000256" key="7">
    <source>
        <dbReference type="ARBA" id="ARBA00023186"/>
    </source>
</evidence>
<dbReference type="GO" id="GO:0042026">
    <property type="term" value="P:protein refolding"/>
    <property type="evidence" value="ECO:0007669"/>
    <property type="project" value="UniProtKB-UniRule"/>
</dbReference>
<accession>F0SED3</accession>
<dbReference type="GO" id="GO:0005524">
    <property type="term" value="F:ATP binding"/>
    <property type="evidence" value="ECO:0007669"/>
    <property type="project" value="UniProtKB-UniRule"/>
</dbReference>
<evidence type="ECO:0000256" key="2">
    <source>
        <dbReference type="ARBA" id="ARBA00017574"/>
    </source>
</evidence>
<dbReference type="Pfam" id="PF07724">
    <property type="entry name" value="AAA_2"/>
    <property type="match status" value="1"/>
</dbReference>
<comment type="subunit">
    <text evidence="11">Homohexamer; The oligomerization is ATP-dependent.</text>
</comment>
<dbReference type="InterPro" id="IPR017730">
    <property type="entry name" value="Chaperonin_ClpB"/>
</dbReference>
<feature type="coiled-coil region" evidence="11">
    <location>
        <begin position="410"/>
        <end position="528"/>
    </location>
</feature>
<dbReference type="GO" id="GO:0016887">
    <property type="term" value="F:ATP hydrolysis activity"/>
    <property type="evidence" value="ECO:0007669"/>
    <property type="project" value="InterPro"/>
</dbReference>
<evidence type="ECO:0000256" key="9">
    <source>
        <dbReference type="PROSITE-ProRule" id="PRU01251"/>
    </source>
</evidence>
<evidence type="ECO:0000256" key="5">
    <source>
        <dbReference type="ARBA" id="ARBA00022840"/>
    </source>
</evidence>
<dbReference type="FunFam" id="3.40.50.300:FF:000025">
    <property type="entry name" value="ATP-dependent Clp protease subunit"/>
    <property type="match status" value="1"/>
</dbReference>
<dbReference type="FunFam" id="1.10.8.60:FF:000017">
    <property type="entry name" value="ATP-dependent chaperone ClpB"/>
    <property type="match status" value="1"/>
</dbReference>
<dbReference type="PROSITE" id="PS00870">
    <property type="entry name" value="CLPAB_1"/>
    <property type="match status" value="1"/>
</dbReference>
<dbReference type="OrthoDB" id="9803641at2"/>
<dbReference type="SMART" id="SM01086">
    <property type="entry name" value="ClpB_D2-small"/>
    <property type="match status" value="1"/>
</dbReference>
<dbReference type="Pfam" id="PF00004">
    <property type="entry name" value="AAA"/>
    <property type="match status" value="1"/>
</dbReference>
<dbReference type="InterPro" id="IPR019489">
    <property type="entry name" value="Clp_ATPase_C"/>
</dbReference>
<dbReference type="eggNOG" id="COG0542">
    <property type="taxonomic scope" value="Bacteria"/>
</dbReference>
<dbReference type="EMBL" id="CP002545">
    <property type="protein sequence ID" value="ADY50798.1"/>
    <property type="molecule type" value="Genomic_DNA"/>
</dbReference>
<dbReference type="InterPro" id="IPR004176">
    <property type="entry name" value="Clp_R_N"/>
</dbReference>
<feature type="domain" description="Clp R" evidence="12">
    <location>
        <begin position="3"/>
        <end position="144"/>
    </location>
</feature>
<reference evidence="13 14" key="1">
    <citation type="journal article" date="2011" name="Stand. Genomic Sci.">
        <title>Complete genome sequence of the gliding, heparinolytic Pedobacter saltans type strain (113).</title>
        <authorList>
            <person name="Liolios K."/>
            <person name="Sikorski J."/>
            <person name="Lu M."/>
            <person name="Nolan M."/>
            <person name="Lapidus A."/>
            <person name="Lucas S."/>
            <person name="Hammon N."/>
            <person name="Deshpande S."/>
            <person name="Cheng J.F."/>
            <person name="Tapia R."/>
            <person name="Han C."/>
            <person name="Goodwin L."/>
            <person name="Pitluck S."/>
            <person name="Huntemann M."/>
            <person name="Ivanova N."/>
            <person name="Pagani I."/>
            <person name="Mavromatis K."/>
            <person name="Ovchinikova G."/>
            <person name="Pati A."/>
            <person name="Chen A."/>
            <person name="Palaniappan K."/>
            <person name="Land M."/>
            <person name="Hauser L."/>
            <person name="Brambilla E.M."/>
            <person name="Kotsyurbenko O."/>
            <person name="Rohde M."/>
            <person name="Tindall B.J."/>
            <person name="Abt B."/>
            <person name="Goker M."/>
            <person name="Detter J.C."/>
            <person name="Woyke T."/>
            <person name="Bristow J."/>
            <person name="Eisen J.A."/>
            <person name="Markowitz V."/>
            <person name="Hugenholtz P."/>
            <person name="Klenk H.P."/>
            <person name="Kyrpides N.C."/>
        </authorList>
    </citation>
    <scope>NUCLEOTIDE SEQUENCE [LARGE SCALE GENOMIC DNA]</scope>
    <source>
        <strain evidence="14">ATCC 51119 / DSM 12145 / JCM 21818 / LMG 10337 / NBRC 100064 / NCIMB 13643</strain>
    </source>
</reference>
<dbReference type="InterPro" id="IPR003959">
    <property type="entry name" value="ATPase_AAA_core"/>
</dbReference>